<dbReference type="Proteomes" id="UP001153332">
    <property type="component" value="Unassembled WGS sequence"/>
</dbReference>
<reference evidence="1" key="1">
    <citation type="submission" date="2022-12" db="EMBL/GenBank/DDBJ databases">
        <title>Genome Sequence of Lasiodiplodia mahajangana.</title>
        <authorList>
            <person name="Buettner E."/>
        </authorList>
    </citation>
    <scope>NUCLEOTIDE SEQUENCE</scope>
    <source>
        <strain evidence="1">VT137</strain>
    </source>
</reference>
<name>A0ACC2IX97_9PEZI</name>
<proteinExistence type="predicted"/>
<evidence type="ECO:0000313" key="2">
    <source>
        <dbReference type="Proteomes" id="UP001153332"/>
    </source>
</evidence>
<organism evidence="1 2">
    <name type="scientific">Lasiodiplodia mahajangana</name>
    <dbReference type="NCBI Taxonomy" id="1108764"/>
    <lineage>
        <taxon>Eukaryota</taxon>
        <taxon>Fungi</taxon>
        <taxon>Dikarya</taxon>
        <taxon>Ascomycota</taxon>
        <taxon>Pezizomycotina</taxon>
        <taxon>Dothideomycetes</taxon>
        <taxon>Dothideomycetes incertae sedis</taxon>
        <taxon>Botryosphaeriales</taxon>
        <taxon>Botryosphaeriaceae</taxon>
        <taxon>Lasiodiplodia</taxon>
    </lineage>
</organism>
<keyword evidence="2" id="KW-1185">Reference proteome</keyword>
<dbReference type="EMBL" id="JAPUUL010004322">
    <property type="protein sequence ID" value="KAJ8119709.1"/>
    <property type="molecule type" value="Genomic_DNA"/>
</dbReference>
<protein>
    <submittedName>
        <fullName evidence="1">Uncharacterized protein</fullName>
    </submittedName>
</protein>
<comment type="caution">
    <text evidence="1">The sequence shown here is derived from an EMBL/GenBank/DDBJ whole genome shotgun (WGS) entry which is preliminary data.</text>
</comment>
<evidence type="ECO:0000313" key="1">
    <source>
        <dbReference type="EMBL" id="KAJ8119709.1"/>
    </source>
</evidence>
<sequence length="227" mass="25445">MSVEGYARRLSYEMSGGSGIDPVYGSTRISGLVPGGMAPNVLDEPSTIGWLESRKKVSENLREATLFGYTQQWLEERKALPFYSSSNPHTCQHCGSITIEIAESGQGSRLRLPYGLAESVSAAREGCPLYQNFVDLVFNFRAEVKKKVPENPVFSFWLRYRPEVLPYETAQLEFEIDVLSANTGTEEAIDGENGFTVWALEGKNLAKVFQSQYYQRPWQTQPGSHIN</sequence>
<accession>A0ACC2IX97</accession>
<gene>
    <name evidence="1" type="ORF">O1611_g10549</name>
</gene>